<dbReference type="Pfam" id="PF04380">
    <property type="entry name" value="BMFP"/>
    <property type="match status" value="1"/>
</dbReference>
<dbReference type="Proteomes" id="UP000516369">
    <property type="component" value="Chromosome"/>
</dbReference>
<feature type="region of interest" description="Disordered" evidence="1">
    <location>
        <begin position="79"/>
        <end position="99"/>
    </location>
</feature>
<dbReference type="KEGG" id="dvn:HQ394_14090"/>
<dbReference type="InterPro" id="IPR007475">
    <property type="entry name" value="UbiK"/>
</dbReference>
<proteinExistence type="predicted"/>
<protein>
    <submittedName>
        <fullName evidence="2">Accessory factor UbiK family protein</fullName>
    </submittedName>
</protein>
<sequence length="99" mass="10810">MQTRNRLLEDLAKVASGAASTVVGMKEEVDAIVRQRVERLAAELNLVTREEFEATREMVAEAVAAMELMQERLAALEARLSPEVETPPMAEQTTDGPAA</sequence>
<evidence type="ECO:0000313" key="2">
    <source>
        <dbReference type="EMBL" id="QNT70254.1"/>
    </source>
</evidence>
<accession>A0A7H1N3G8</accession>
<dbReference type="RefSeq" id="WP_190260740.1">
    <property type="nucleotide sequence ID" value="NZ_CP053923.1"/>
</dbReference>
<organism evidence="2 3">
    <name type="scientific">Defluviicoccus vanus</name>
    <dbReference type="NCBI Taxonomy" id="111831"/>
    <lineage>
        <taxon>Bacteria</taxon>
        <taxon>Pseudomonadati</taxon>
        <taxon>Pseudomonadota</taxon>
        <taxon>Alphaproteobacteria</taxon>
        <taxon>Rhodospirillales</taxon>
        <taxon>Rhodospirillaceae</taxon>
        <taxon>Defluviicoccus</taxon>
    </lineage>
</organism>
<name>A0A7H1N3G8_9PROT</name>
<gene>
    <name evidence="2" type="ORF">HQ394_14090</name>
</gene>
<keyword evidence="3" id="KW-1185">Reference proteome</keyword>
<dbReference type="AlphaFoldDB" id="A0A7H1N3G8"/>
<evidence type="ECO:0000313" key="3">
    <source>
        <dbReference type="Proteomes" id="UP000516369"/>
    </source>
</evidence>
<evidence type="ECO:0000256" key="1">
    <source>
        <dbReference type="SAM" id="MobiDB-lite"/>
    </source>
</evidence>
<dbReference type="EMBL" id="CP053923">
    <property type="protein sequence ID" value="QNT70254.1"/>
    <property type="molecule type" value="Genomic_DNA"/>
</dbReference>
<reference evidence="2 3" key="1">
    <citation type="submission" date="2020-05" db="EMBL/GenBank/DDBJ databases">
        <title>Complete closed genome sequence of Defluviicoccus vanus.</title>
        <authorList>
            <person name="Bessarab I."/>
            <person name="Arumugam K."/>
            <person name="Maszenan A.M."/>
            <person name="Seviour R.J."/>
            <person name="Williams R.B."/>
        </authorList>
    </citation>
    <scope>NUCLEOTIDE SEQUENCE [LARGE SCALE GENOMIC DNA]</scope>
    <source>
        <strain evidence="2 3">Ben 114</strain>
    </source>
</reference>